<gene>
    <name evidence="1" type="ORF">FB471_2129</name>
</gene>
<dbReference type="AlphaFoldDB" id="A0A542DH38"/>
<evidence type="ECO:0000313" key="2">
    <source>
        <dbReference type="Proteomes" id="UP000320876"/>
    </source>
</evidence>
<sequence length="283" mass="31675">MQPTESAPAPSSVPVGVDPNRASIARVYDAALGGKDNYAIDREVIEQVKTVAPEIREMAWANRNWMTRAVRFMVQHARIDQFIDCGSGLPTAENVHQVVQRTDPDSVVVYTDNDPVVLAHAKALLADTDNTYFADADIYQPSQFYDHDIVRTRIDFDRPIGLVHSSTIHHYPGDFADLMRQYIDPLPSGSWVALSHFYDPETPELSEVARRIEEVFEHSAMGSGWFRTREEILSMMPGLEITPPQPGMDATVVPCDLWWPDGPLQRALTAEQECIGCVVGRKP</sequence>
<dbReference type="SUPFAM" id="SSF53335">
    <property type="entry name" value="S-adenosyl-L-methionine-dependent methyltransferases"/>
    <property type="match status" value="1"/>
</dbReference>
<dbReference type="InterPro" id="IPR029063">
    <property type="entry name" value="SAM-dependent_MTases_sf"/>
</dbReference>
<protein>
    <submittedName>
        <fullName evidence="1">S-adenosyl methyltransferase</fullName>
    </submittedName>
</protein>
<keyword evidence="2" id="KW-1185">Reference proteome</keyword>
<dbReference type="Pfam" id="PF04672">
    <property type="entry name" value="Methyltransf_19"/>
    <property type="match status" value="1"/>
</dbReference>
<dbReference type="GO" id="GO:0032259">
    <property type="term" value="P:methylation"/>
    <property type="evidence" value="ECO:0007669"/>
    <property type="project" value="UniProtKB-KW"/>
</dbReference>
<keyword evidence="1" id="KW-0489">Methyltransferase</keyword>
<dbReference type="Gene3D" id="3.40.50.150">
    <property type="entry name" value="Vaccinia Virus protein VP39"/>
    <property type="match status" value="1"/>
</dbReference>
<organism evidence="1 2">
    <name type="scientific">Amycolatopsis cihanbeyliensis</name>
    <dbReference type="NCBI Taxonomy" id="1128664"/>
    <lineage>
        <taxon>Bacteria</taxon>
        <taxon>Bacillati</taxon>
        <taxon>Actinomycetota</taxon>
        <taxon>Actinomycetes</taxon>
        <taxon>Pseudonocardiales</taxon>
        <taxon>Pseudonocardiaceae</taxon>
        <taxon>Amycolatopsis</taxon>
    </lineage>
</organism>
<accession>A0A542DH38</accession>
<proteinExistence type="predicted"/>
<dbReference type="GO" id="GO:0008168">
    <property type="term" value="F:methyltransferase activity"/>
    <property type="evidence" value="ECO:0007669"/>
    <property type="project" value="UniProtKB-KW"/>
</dbReference>
<dbReference type="RefSeq" id="WP_141997369.1">
    <property type="nucleotide sequence ID" value="NZ_VFML01000001.1"/>
</dbReference>
<dbReference type="Proteomes" id="UP000320876">
    <property type="component" value="Unassembled WGS sequence"/>
</dbReference>
<dbReference type="OrthoDB" id="5175904at2"/>
<dbReference type="InterPro" id="IPR006764">
    <property type="entry name" value="SAM_dep_MeTrfase_SAV2177_type"/>
</dbReference>
<dbReference type="PIRSF" id="PIRSF017393">
    <property type="entry name" value="MTase_SAV2177"/>
    <property type="match status" value="1"/>
</dbReference>
<keyword evidence="1" id="KW-0808">Transferase</keyword>
<evidence type="ECO:0000313" key="1">
    <source>
        <dbReference type="EMBL" id="TQJ02403.1"/>
    </source>
</evidence>
<name>A0A542DH38_AMYCI</name>
<dbReference type="EMBL" id="VFML01000001">
    <property type="protein sequence ID" value="TQJ02403.1"/>
    <property type="molecule type" value="Genomic_DNA"/>
</dbReference>
<comment type="caution">
    <text evidence="1">The sequence shown here is derived from an EMBL/GenBank/DDBJ whole genome shotgun (WGS) entry which is preliminary data.</text>
</comment>
<reference evidence="1 2" key="1">
    <citation type="submission" date="2019-06" db="EMBL/GenBank/DDBJ databases">
        <title>Sequencing the genomes of 1000 actinobacteria strains.</title>
        <authorList>
            <person name="Klenk H.-P."/>
        </authorList>
    </citation>
    <scope>NUCLEOTIDE SEQUENCE [LARGE SCALE GENOMIC DNA]</scope>
    <source>
        <strain evidence="1 2">DSM 45679</strain>
    </source>
</reference>